<dbReference type="InterPro" id="IPR001296">
    <property type="entry name" value="Glyco_trans_1"/>
</dbReference>
<keyword evidence="4" id="KW-1185">Reference proteome</keyword>
<evidence type="ECO:0000259" key="1">
    <source>
        <dbReference type="Pfam" id="PF00534"/>
    </source>
</evidence>
<organism evidence="3 4">
    <name type="scientific">Paenibacillus lycopersici</name>
    <dbReference type="NCBI Taxonomy" id="2704462"/>
    <lineage>
        <taxon>Bacteria</taxon>
        <taxon>Bacillati</taxon>
        <taxon>Bacillota</taxon>
        <taxon>Bacilli</taxon>
        <taxon>Bacillales</taxon>
        <taxon>Paenibacillaceae</taxon>
        <taxon>Paenibacillus</taxon>
    </lineage>
</organism>
<dbReference type="RefSeq" id="WP_162355983.1">
    <property type="nucleotide sequence ID" value="NZ_CP048209.1"/>
</dbReference>
<proteinExistence type="predicted"/>
<dbReference type="Gene3D" id="3.40.50.2000">
    <property type="entry name" value="Glycogen Phosphorylase B"/>
    <property type="match status" value="2"/>
</dbReference>
<name>A0A6C0FSU1_9BACL</name>
<dbReference type="Pfam" id="PF00534">
    <property type="entry name" value="Glycos_transf_1"/>
    <property type="match status" value="1"/>
</dbReference>
<protein>
    <submittedName>
        <fullName evidence="3">Glycosyltransferase</fullName>
    </submittedName>
</protein>
<gene>
    <name evidence="3" type="ORF">GXP70_08095</name>
</gene>
<evidence type="ECO:0000313" key="4">
    <source>
        <dbReference type="Proteomes" id="UP000476064"/>
    </source>
</evidence>
<evidence type="ECO:0000313" key="3">
    <source>
        <dbReference type="EMBL" id="QHT59917.1"/>
    </source>
</evidence>
<dbReference type="PANTHER" id="PTHR12526">
    <property type="entry name" value="GLYCOSYLTRANSFERASE"/>
    <property type="match status" value="1"/>
</dbReference>
<reference evidence="3 4" key="1">
    <citation type="submission" date="2020-01" db="EMBL/GenBank/DDBJ databases">
        <title>Paenibacillus sp. nov., isolated from tomato rhizosphere.</title>
        <authorList>
            <person name="Weon H.-Y."/>
            <person name="Lee S.A."/>
        </authorList>
    </citation>
    <scope>NUCLEOTIDE SEQUENCE [LARGE SCALE GENOMIC DNA]</scope>
    <source>
        <strain evidence="3 4">12200R-189</strain>
    </source>
</reference>
<accession>A0A6C0FSU1</accession>
<dbReference type="AlphaFoldDB" id="A0A6C0FSU1"/>
<dbReference type="InterPro" id="IPR028098">
    <property type="entry name" value="Glyco_trans_4-like_N"/>
</dbReference>
<dbReference type="EMBL" id="CP048209">
    <property type="protein sequence ID" value="QHT59917.1"/>
    <property type="molecule type" value="Genomic_DNA"/>
</dbReference>
<sequence length="396" mass="45137">MSKNVALFIPALPFGGAERVVQRLSSILGDTYNLFIIVFDGSIMKYKCACEIIDMNIPSNKSKFKKIIAIFSRTKKFNRIVAENNIDAVISFLDGANMINLLSNTKHKKIISVRNYKASEKNLSMMTKISDFLLSKLYNRTHGVVSVSRIIAQNLENDYGVDSNKIKVIYNPYDINEITNLAMEKLESQHIDFYNNSKVIISVGRKMHQKGFWHLIKSFSLIKQHIKNARLVIIGDGEQDDLIKGLIQELKLEGEVLLTGHQSNPFKFISKSDVYVMTSLFEGFPNSLVEAMACRKPIVSTDCKSGPREILYQESNIDRIAHQIEFADYGVLVPPLTEKENWDSNSIEDCEVVLSQAVVEILENAKAREEYSIRAFERAHEFDYQRCKKAFIEIID</sequence>
<dbReference type="PANTHER" id="PTHR12526:SF630">
    <property type="entry name" value="GLYCOSYLTRANSFERASE"/>
    <property type="match status" value="1"/>
</dbReference>
<dbReference type="SUPFAM" id="SSF53756">
    <property type="entry name" value="UDP-Glycosyltransferase/glycogen phosphorylase"/>
    <property type="match status" value="1"/>
</dbReference>
<feature type="domain" description="Glycosyltransferase subfamily 4-like N-terminal" evidence="2">
    <location>
        <begin position="14"/>
        <end position="176"/>
    </location>
</feature>
<dbReference type="CDD" id="cd03811">
    <property type="entry name" value="GT4_GT28_WabH-like"/>
    <property type="match status" value="1"/>
</dbReference>
<dbReference type="KEGG" id="plyc:GXP70_08095"/>
<dbReference type="Pfam" id="PF13439">
    <property type="entry name" value="Glyco_transf_4"/>
    <property type="match status" value="1"/>
</dbReference>
<dbReference type="Proteomes" id="UP000476064">
    <property type="component" value="Chromosome"/>
</dbReference>
<keyword evidence="3" id="KW-0808">Transferase</keyword>
<feature type="domain" description="Glycosyl transferase family 1" evidence="1">
    <location>
        <begin position="188"/>
        <end position="313"/>
    </location>
</feature>
<evidence type="ECO:0000259" key="2">
    <source>
        <dbReference type="Pfam" id="PF13439"/>
    </source>
</evidence>
<dbReference type="GO" id="GO:0016757">
    <property type="term" value="F:glycosyltransferase activity"/>
    <property type="evidence" value="ECO:0007669"/>
    <property type="project" value="InterPro"/>
</dbReference>